<dbReference type="RefSeq" id="WP_087108716.1">
    <property type="nucleotide sequence ID" value="NZ_CBCSCN010000008.1"/>
</dbReference>
<accession>A0A1X7AIP9</accession>
<keyword evidence="5" id="KW-1185">Reference proteome</keyword>
<dbReference type="AlphaFoldDB" id="A0A1X7AIP9"/>
<dbReference type="InterPro" id="IPR015854">
    <property type="entry name" value="ABC_transpr_LolD-like"/>
</dbReference>
<dbReference type="GO" id="GO:0022857">
    <property type="term" value="F:transmembrane transporter activity"/>
    <property type="evidence" value="ECO:0007669"/>
    <property type="project" value="TreeGrafter"/>
</dbReference>
<dbReference type="Proteomes" id="UP000196573">
    <property type="component" value="Unassembled WGS sequence"/>
</dbReference>
<dbReference type="PANTHER" id="PTHR24220">
    <property type="entry name" value="IMPORT ATP-BINDING PROTEIN"/>
    <property type="match status" value="1"/>
</dbReference>
<dbReference type="PROSITE" id="PS50893">
    <property type="entry name" value="ABC_TRANSPORTER_2"/>
    <property type="match status" value="1"/>
</dbReference>
<keyword evidence="1" id="KW-0547">Nucleotide-binding</keyword>
<evidence type="ECO:0000256" key="1">
    <source>
        <dbReference type="ARBA" id="ARBA00022741"/>
    </source>
</evidence>
<dbReference type="SUPFAM" id="SSF52540">
    <property type="entry name" value="P-loop containing nucleoside triphosphate hydrolases"/>
    <property type="match status" value="1"/>
</dbReference>
<keyword evidence="2 4" id="KW-0067">ATP-binding</keyword>
<evidence type="ECO:0000313" key="5">
    <source>
        <dbReference type="Proteomes" id="UP000196573"/>
    </source>
</evidence>
<evidence type="ECO:0000313" key="4">
    <source>
        <dbReference type="EMBL" id="SMA43712.1"/>
    </source>
</evidence>
<protein>
    <submittedName>
        <fullName evidence="4">Bacitracin export ATP-binding protein BceA</fullName>
    </submittedName>
</protein>
<dbReference type="InterPro" id="IPR027417">
    <property type="entry name" value="P-loop_NTPase"/>
</dbReference>
<dbReference type="PANTHER" id="PTHR24220:SF611">
    <property type="entry name" value="ATP-BINDING COMPONENT OF ABC TRANSPORTER-RELATED"/>
    <property type="match status" value="1"/>
</dbReference>
<dbReference type="InterPro" id="IPR003439">
    <property type="entry name" value="ABC_transporter-like_ATP-bd"/>
</dbReference>
<dbReference type="GO" id="GO:0005886">
    <property type="term" value="C:plasma membrane"/>
    <property type="evidence" value="ECO:0007669"/>
    <property type="project" value="TreeGrafter"/>
</dbReference>
<reference evidence="4 5" key="1">
    <citation type="submission" date="2017-03" db="EMBL/GenBank/DDBJ databases">
        <authorList>
            <person name="Afonso C.L."/>
            <person name="Miller P.J."/>
            <person name="Scott M.A."/>
            <person name="Spackman E."/>
            <person name="Goraichik I."/>
            <person name="Dimitrov K.M."/>
            <person name="Suarez D.L."/>
            <person name="Swayne D.E."/>
        </authorList>
    </citation>
    <scope>NUCLEOTIDE SEQUENCE [LARGE SCALE GENOMIC DNA]</scope>
    <source>
        <strain evidence="4">SB41UT1</strain>
    </source>
</reference>
<dbReference type="OrthoDB" id="9802264at2"/>
<dbReference type="SMART" id="SM00382">
    <property type="entry name" value="AAA"/>
    <property type="match status" value="1"/>
</dbReference>
<dbReference type="InterPro" id="IPR003593">
    <property type="entry name" value="AAA+_ATPase"/>
</dbReference>
<name>A0A1X7AIP9_9GAMM</name>
<evidence type="ECO:0000256" key="2">
    <source>
        <dbReference type="ARBA" id="ARBA00022840"/>
    </source>
</evidence>
<sequence>MSTSRLPVVQLHNTVFCWTQDKPVLKISELSLFAGEKVFIRGPSGSGKTTLLGLLGGVLTPTDGTVHVLGSDLPRLSPSRRDHFRAEHIGFLFQMFNLIPYLSVIENVVLPLGFSKTRLKKVTAKGTTQEQEALRLLGHLGLNDPQLLKRPVTELSIGQQQRVAAARALIGSPELVIADEPTSALDTEAREAFIKLLFHECDAADSTLIFVSHDPALEPLFDRSLSLPDLNQALAHGAQQKEAI</sequence>
<dbReference type="GO" id="GO:0005524">
    <property type="term" value="F:ATP binding"/>
    <property type="evidence" value="ECO:0007669"/>
    <property type="project" value="UniProtKB-KW"/>
</dbReference>
<proteinExistence type="predicted"/>
<evidence type="ECO:0000259" key="3">
    <source>
        <dbReference type="PROSITE" id="PS50893"/>
    </source>
</evidence>
<feature type="domain" description="ABC transporter" evidence="3">
    <location>
        <begin position="9"/>
        <end position="244"/>
    </location>
</feature>
<organism evidence="4 5">
    <name type="scientific">Parendozoicomonas haliclonae</name>
    <dbReference type="NCBI Taxonomy" id="1960125"/>
    <lineage>
        <taxon>Bacteria</taxon>
        <taxon>Pseudomonadati</taxon>
        <taxon>Pseudomonadota</taxon>
        <taxon>Gammaproteobacteria</taxon>
        <taxon>Oceanospirillales</taxon>
        <taxon>Endozoicomonadaceae</taxon>
        <taxon>Parendozoicomonas</taxon>
    </lineage>
</organism>
<dbReference type="EMBL" id="FWPT01000003">
    <property type="protein sequence ID" value="SMA43712.1"/>
    <property type="molecule type" value="Genomic_DNA"/>
</dbReference>
<dbReference type="Pfam" id="PF00005">
    <property type="entry name" value="ABC_tran"/>
    <property type="match status" value="1"/>
</dbReference>
<gene>
    <name evidence="4" type="primary">bceA</name>
    <name evidence="4" type="ORF">EHSB41UT_01651</name>
</gene>
<dbReference type="GO" id="GO:0016887">
    <property type="term" value="F:ATP hydrolysis activity"/>
    <property type="evidence" value="ECO:0007669"/>
    <property type="project" value="InterPro"/>
</dbReference>
<dbReference type="Gene3D" id="3.40.50.300">
    <property type="entry name" value="P-loop containing nucleotide triphosphate hydrolases"/>
    <property type="match status" value="1"/>
</dbReference>